<dbReference type="GO" id="GO:0006047">
    <property type="term" value="P:UDP-N-acetylglucosamine metabolic process"/>
    <property type="evidence" value="ECO:0007669"/>
    <property type="project" value="TreeGrafter"/>
</dbReference>
<evidence type="ECO:0000313" key="8">
    <source>
        <dbReference type="EMBL" id="BBI60763.1"/>
    </source>
</evidence>
<organism evidence="8 9">
    <name type="scientific">Vreelandella sulfidaeris</name>
    <dbReference type="NCBI Taxonomy" id="115553"/>
    <lineage>
        <taxon>Bacteria</taxon>
        <taxon>Pseudomonadati</taxon>
        <taxon>Pseudomonadota</taxon>
        <taxon>Gammaproteobacteria</taxon>
        <taxon>Oceanospirillales</taxon>
        <taxon>Halomonadaceae</taxon>
        <taxon>Vreelandella</taxon>
    </lineage>
</organism>
<dbReference type="AlphaFoldDB" id="A0A455U6D7"/>
<dbReference type="EC" id="2.6.1.16" evidence="2"/>
<dbReference type="InterPro" id="IPR017932">
    <property type="entry name" value="GATase_2_dom"/>
</dbReference>
<protein>
    <recommendedName>
        <fullName evidence="3">Glutamine--fructose-6-phosphate aminotransferase [isomerizing]</fullName>
        <ecNumber evidence="2">2.6.1.16</ecNumber>
    </recommendedName>
</protein>
<name>A0A455U6D7_9GAMM</name>
<dbReference type="Gene3D" id="3.60.20.10">
    <property type="entry name" value="Glutamine Phosphoribosylpyrophosphate, subunit 1, domain 1"/>
    <property type="match status" value="1"/>
</dbReference>
<dbReference type="GO" id="GO:0006002">
    <property type="term" value="P:fructose 6-phosphate metabolic process"/>
    <property type="evidence" value="ECO:0007669"/>
    <property type="project" value="TreeGrafter"/>
</dbReference>
<dbReference type="InterPro" id="IPR029055">
    <property type="entry name" value="Ntn_hydrolases_N"/>
</dbReference>
<dbReference type="SUPFAM" id="SSF56235">
    <property type="entry name" value="N-terminal nucleophile aminohydrolases (Ntn hydrolases)"/>
    <property type="match status" value="1"/>
</dbReference>
<dbReference type="PROSITE" id="PS51278">
    <property type="entry name" value="GATASE_TYPE_2"/>
    <property type="match status" value="1"/>
</dbReference>
<dbReference type="Pfam" id="PF13522">
    <property type="entry name" value="GATase_6"/>
    <property type="match status" value="1"/>
</dbReference>
<keyword evidence="5" id="KW-0808">Transferase</keyword>
<feature type="domain" description="Glutamine amidotransferase type-2" evidence="7">
    <location>
        <begin position="1"/>
        <end position="163"/>
    </location>
</feature>
<accession>A0A455U6D7</accession>
<evidence type="ECO:0000313" key="9">
    <source>
        <dbReference type="Proteomes" id="UP000320231"/>
    </source>
</evidence>
<dbReference type="GO" id="GO:0004360">
    <property type="term" value="F:glutamine-fructose-6-phosphate transaminase (isomerizing) activity"/>
    <property type="evidence" value="ECO:0007669"/>
    <property type="project" value="UniProtKB-EC"/>
</dbReference>
<gene>
    <name evidence="8" type="ORF">HSBAA_20690</name>
</gene>
<keyword evidence="6" id="KW-0315">Glutamine amidotransferase</keyword>
<dbReference type="GO" id="GO:0005829">
    <property type="term" value="C:cytosol"/>
    <property type="evidence" value="ECO:0007669"/>
    <property type="project" value="TreeGrafter"/>
</dbReference>
<dbReference type="PANTHER" id="PTHR10937">
    <property type="entry name" value="GLUCOSAMINE--FRUCTOSE-6-PHOSPHATE AMINOTRANSFERASE, ISOMERIZING"/>
    <property type="match status" value="1"/>
</dbReference>
<dbReference type="EMBL" id="AP019514">
    <property type="protein sequence ID" value="BBI60763.1"/>
    <property type="molecule type" value="Genomic_DNA"/>
</dbReference>
<dbReference type="Proteomes" id="UP000320231">
    <property type="component" value="Chromosome"/>
</dbReference>
<dbReference type="GO" id="GO:0006487">
    <property type="term" value="P:protein N-linked glycosylation"/>
    <property type="evidence" value="ECO:0007669"/>
    <property type="project" value="TreeGrafter"/>
</dbReference>
<dbReference type="PANTHER" id="PTHR10937:SF0">
    <property type="entry name" value="GLUTAMINE--FRUCTOSE-6-PHOSPHATE TRANSAMINASE (ISOMERIZING)"/>
    <property type="match status" value="1"/>
</dbReference>
<dbReference type="KEGG" id="hsr:HSBAA_20690"/>
<keyword evidence="4" id="KW-0032">Aminotransferase</keyword>
<evidence type="ECO:0000256" key="2">
    <source>
        <dbReference type="ARBA" id="ARBA00012916"/>
    </source>
</evidence>
<evidence type="ECO:0000256" key="6">
    <source>
        <dbReference type="ARBA" id="ARBA00022962"/>
    </source>
</evidence>
<evidence type="ECO:0000256" key="5">
    <source>
        <dbReference type="ARBA" id="ARBA00022679"/>
    </source>
</evidence>
<sequence length="163" mass="17453">MGILCVALSARLAQRIALPFYLEGLATLEYRGYDSAGLALLASDGVSGLQRARSKGRVAELAAKVKQEGINGRVGIAHTRWATHGVPAERNAHPHISAGLAVVHNGIIENYEALREQLQGLGYAFTSDTDTETIAHLIQACFKGQLASQQKTCFPLCSVPWGI</sequence>
<evidence type="ECO:0000256" key="1">
    <source>
        <dbReference type="ARBA" id="ARBA00001031"/>
    </source>
</evidence>
<comment type="catalytic activity">
    <reaction evidence="1">
        <text>D-fructose 6-phosphate + L-glutamine = D-glucosamine 6-phosphate + L-glutamate</text>
        <dbReference type="Rhea" id="RHEA:13237"/>
        <dbReference type="ChEBI" id="CHEBI:29985"/>
        <dbReference type="ChEBI" id="CHEBI:58359"/>
        <dbReference type="ChEBI" id="CHEBI:58725"/>
        <dbReference type="ChEBI" id="CHEBI:61527"/>
        <dbReference type="EC" id="2.6.1.16"/>
    </reaction>
</comment>
<proteinExistence type="predicted"/>
<reference evidence="8 9" key="1">
    <citation type="journal article" date="2019" name="Microbiol. Resour. Announc.">
        <title>Complete Genome Sequence of Halomonas sulfidaeris Strain Esulfide1 Isolated from a Metal Sulfide Rock at a Depth of 2,200 Meters, Obtained Using Nanopore Sequencing.</title>
        <authorList>
            <person name="Saito M."/>
            <person name="Nishigata A."/>
            <person name="Galipon J."/>
            <person name="Arakawa K."/>
        </authorList>
    </citation>
    <scope>NUCLEOTIDE SEQUENCE [LARGE SCALE GENOMIC DNA]</scope>
    <source>
        <strain evidence="8 9">ATCC BAA-803</strain>
    </source>
</reference>
<evidence type="ECO:0000256" key="4">
    <source>
        <dbReference type="ARBA" id="ARBA00022576"/>
    </source>
</evidence>
<evidence type="ECO:0000259" key="7">
    <source>
        <dbReference type="PROSITE" id="PS51278"/>
    </source>
</evidence>
<evidence type="ECO:0000256" key="3">
    <source>
        <dbReference type="ARBA" id="ARBA00016090"/>
    </source>
</evidence>